<evidence type="ECO:0000256" key="3">
    <source>
        <dbReference type="PROSITE-ProRule" id="PRU00023"/>
    </source>
</evidence>
<dbReference type="Gene3D" id="1.25.40.20">
    <property type="entry name" value="Ankyrin repeat-containing domain"/>
    <property type="match status" value="2"/>
</dbReference>
<dbReference type="InterPro" id="IPR013083">
    <property type="entry name" value="Znf_RING/FYVE/PHD"/>
</dbReference>
<evidence type="ECO:0000313" key="7">
    <source>
        <dbReference type="EMBL" id="OHS94636.1"/>
    </source>
</evidence>
<dbReference type="EMBL" id="MLAK01001304">
    <property type="protein sequence ID" value="OHS94636.1"/>
    <property type="molecule type" value="Genomic_DNA"/>
</dbReference>
<dbReference type="InterPro" id="IPR051631">
    <property type="entry name" value="Ankyrin-KH/SAM_domain"/>
</dbReference>
<feature type="domain" description="RING-type" evidence="6">
    <location>
        <begin position="503"/>
        <end position="542"/>
    </location>
</feature>
<dbReference type="PROSITE" id="PS50297">
    <property type="entry name" value="ANK_REP_REGION"/>
    <property type="match status" value="3"/>
</dbReference>
<dbReference type="Gene3D" id="3.30.40.10">
    <property type="entry name" value="Zinc/RING finger domain, C3HC4 (zinc finger)"/>
    <property type="match status" value="1"/>
</dbReference>
<dbReference type="AlphaFoldDB" id="A0A1J4JBL3"/>
<dbReference type="OrthoDB" id="20872at2759"/>
<evidence type="ECO:0000313" key="8">
    <source>
        <dbReference type="Proteomes" id="UP000179807"/>
    </source>
</evidence>
<feature type="repeat" description="ANK" evidence="3">
    <location>
        <begin position="345"/>
        <end position="377"/>
    </location>
</feature>
<name>A0A1J4JBL3_9EUKA</name>
<evidence type="ECO:0000259" key="6">
    <source>
        <dbReference type="PROSITE" id="PS50089"/>
    </source>
</evidence>
<evidence type="ECO:0000256" key="1">
    <source>
        <dbReference type="ARBA" id="ARBA00022737"/>
    </source>
</evidence>
<feature type="repeat" description="ANK" evidence="3">
    <location>
        <begin position="110"/>
        <end position="142"/>
    </location>
</feature>
<dbReference type="SMART" id="SM00184">
    <property type="entry name" value="RING"/>
    <property type="match status" value="1"/>
</dbReference>
<dbReference type="Pfam" id="PF12796">
    <property type="entry name" value="Ank_2"/>
    <property type="match status" value="3"/>
</dbReference>
<feature type="compositionally biased region" description="Acidic residues" evidence="5">
    <location>
        <begin position="39"/>
        <end position="50"/>
    </location>
</feature>
<protein>
    <recommendedName>
        <fullName evidence="6">RING-type domain-containing protein</fullName>
    </recommendedName>
</protein>
<comment type="caution">
    <text evidence="7">The sequence shown here is derived from an EMBL/GenBank/DDBJ whole genome shotgun (WGS) entry which is preliminary data.</text>
</comment>
<dbReference type="Pfam" id="PF13920">
    <property type="entry name" value="zf-C3HC4_3"/>
    <property type="match status" value="1"/>
</dbReference>
<dbReference type="PROSITE" id="PS50088">
    <property type="entry name" value="ANK_REPEAT"/>
    <property type="match status" value="6"/>
</dbReference>
<dbReference type="PANTHER" id="PTHR23206:SF7">
    <property type="entry name" value="PROTEIN KINASE DOMAIN-CONTAINING PROTEIN"/>
    <property type="match status" value="1"/>
</dbReference>
<feature type="repeat" description="ANK" evidence="3">
    <location>
        <begin position="144"/>
        <end position="176"/>
    </location>
</feature>
<feature type="region of interest" description="Disordered" evidence="5">
    <location>
        <begin position="39"/>
        <end position="58"/>
    </location>
</feature>
<feature type="repeat" description="ANK" evidence="3">
    <location>
        <begin position="378"/>
        <end position="410"/>
    </location>
</feature>
<reference evidence="7" key="1">
    <citation type="submission" date="2016-10" db="EMBL/GenBank/DDBJ databases">
        <authorList>
            <person name="Benchimol M."/>
            <person name="Almeida L.G."/>
            <person name="Vasconcelos A.T."/>
            <person name="Perreira-Neves A."/>
            <person name="Rosa I.A."/>
            <person name="Tasca T."/>
            <person name="Bogo M.R."/>
            <person name="de Souza W."/>
        </authorList>
    </citation>
    <scope>NUCLEOTIDE SEQUENCE [LARGE SCALE GENOMIC DNA]</scope>
    <source>
        <strain evidence="7">K</strain>
    </source>
</reference>
<keyword evidence="4" id="KW-0862">Zinc</keyword>
<keyword evidence="4" id="KW-0479">Metal-binding</keyword>
<dbReference type="InterPro" id="IPR001841">
    <property type="entry name" value="Znf_RING"/>
</dbReference>
<keyword evidence="1" id="KW-0677">Repeat</keyword>
<organism evidence="7 8">
    <name type="scientific">Tritrichomonas foetus</name>
    <dbReference type="NCBI Taxonomy" id="1144522"/>
    <lineage>
        <taxon>Eukaryota</taxon>
        <taxon>Metamonada</taxon>
        <taxon>Parabasalia</taxon>
        <taxon>Tritrichomonadida</taxon>
        <taxon>Tritrichomonadidae</taxon>
        <taxon>Tritrichomonas</taxon>
    </lineage>
</organism>
<dbReference type="SUPFAM" id="SSF57850">
    <property type="entry name" value="RING/U-box"/>
    <property type="match status" value="1"/>
</dbReference>
<keyword evidence="2 3" id="KW-0040">ANK repeat</keyword>
<dbReference type="Proteomes" id="UP000179807">
    <property type="component" value="Unassembled WGS sequence"/>
</dbReference>
<evidence type="ECO:0000256" key="2">
    <source>
        <dbReference type="ARBA" id="ARBA00023043"/>
    </source>
</evidence>
<proteinExistence type="predicted"/>
<dbReference type="SMART" id="SM00248">
    <property type="entry name" value="ANK"/>
    <property type="match status" value="10"/>
</dbReference>
<evidence type="ECO:0000256" key="5">
    <source>
        <dbReference type="SAM" id="MobiDB-lite"/>
    </source>
</evidence>
<dbReference type="VEuPathDB" id="TrichDB:TRFO_11025"/>
<evidence type="ECO:0000256" key="4">
    <source>
        <dbReference type="PROSITE-ProRule" id="PRU00175"/>
    </source>
</evidence>
<dbReference type="InterPro" id="IPR002110">
    <property type="entry name" value="Ankyrin_rpt"/>
</dbReference>
<keyword evidence="4" id="KW-0863">Zinc-finger</keyword>
<keyword evidence="8" id="KW-1185">Reference proteome</keyword>
<dbReference type="PANTHER" id="PTHR23206">
    <property type="entry name" value="MASK PROTEIN"/>
    <property type="match status" value="1"/>
</dbReference>
<dbReference type="SUPFAM" id="SSF48403">
    <property type="entry name" value="Ankyrin repeat"/>
    <property type="match status" value="1"/>
</dbReference>
<accession>A0A1J4JBL3</accession>
<dbReference type="PROSITE" id="PS50089">
    <property type="entry name" value="ZF_RING_2"/>
    <property type="match status" value="1"/>
</dbReference>
<dbReference type="InterPro" id="IPR036770">
    <property type="entry name" value="Ankyrin_rpt-contain_sf"/>
</dbReference>
<gene>
    <name evidence="7" type="ORF">TRFO_11025</name>
</gene>
<dbReference type="GO" id="GO:0008270">
    <property type="term" value="F:zinc ion binding"/>
    <property type="evidence" value="ECO:0007669"/>
    <property type="project" value="UniProtKB-KW"/>
</dbReference>
<dbReference type="GeneID" id="94830500"/>
<dbReference type="RefSeq" id="XP_068347773.1">
    <property type="nucleotide sequence ID" value="XM_068495796.1"/>
</dbReference>
<feature type="repeat" description="ANK" evidence="3">
    <location>
        <begin position="177"/>
        <end position="209"/>
    </location>
</feature>
<dbReference type="Pfam" id="PF00023">
    <property type="entry name" value="Ank"/>
    <property type="match status" value="1"/>
</dbReference>
<feature type="repeat" description="ANK" evidence="3">
    <location>
        <begin position="318"/>
        <end position="346"/>
    </location>
</feature>
<sequence>MTSVKTVKALLDSGVDINIPGVDKTRLEKIKSGEITDCNEEEEITEEEAANESNEPAETSRELINQLLEKKLSRRAELSTAEVFQSVIDNRSNELNEILADIDVNVTIFDDETLLHAAVYNHSVESIPILLEKGANVDAKTATVQESPLQIAVQENMVDVITLLLDNNADIETTNIDNETPLFTAIRFGRKEAFDLLLEKNAKYDIVNNEGCTPLIVAIQLHRKDMALKLLKLNADLTIGNENPVLIAQNSGELEIVDMISNKNPNLRVKSRCASRAIKKPVESPVYDAIKSKNYILLRRLLAKPIELNIDDPKYGIPLFKAIEAGSLDCVKLLLRAGADIEFRVNKTAIEQAIESKHRDIVEYLIEEGADLTETDKNSENPVFYAVRAKDASLVELVINRGSSVNVVNYSNMSPLYVAVGLKQKDVIQVLLKYHADPNNTGLPCLRLAKQLRDQEIMDILSKNGAATEMKRTAHSNRVRSQLQSRTAPIKARNLPPPKNEECMICKKKNDLVKLIPCGHQLACKTCLPVFAEKFQTCPICKVALFACKT</sequence>